<evidence type="ECO:0000313" key="3">
    <source>
        <dbReference type="Proteomes" id="UP000324222"/>
    </source>
</evidence>
<proteinExistence type="predicted"/>
<feature type="region of interest" description="Disordered" evidence="1">
    <location>
        <begin position="55"/>
        <end position="83"/>
    </location>
</feature>
<sequence>MKVEPSSWPAERSTHAPRSHRATAVQESLAASPKVLLEDRTTTFENVTHISVAFNNSHSEESKASQDTGHNRATPDRKNSVQHVSVAPAVIKWL</sequence>
<reference evidence="2 3" key="1">
    <citation type="submission" date="2019-05" db="EMBL/GenBank/DDBJ databases">
        <title>Another draft genome of Portunus trituberculatus and its Hox gene families provides insights of decapod evolution.</title>
        <authorList>
            <person name="Jeong J.-H."/>
            <person name="Song I."/>
            <person name="Kim S."/>
            <person name="Choi T."/>
            <person name="Kim D."/>
            <person name="Ryu S."/>
            <person name="Kim W."/>
        </authorList>
    </citation>
    <scope>NUCLEOTIDE SEQUENCE [LARGE SCALE GENOMIC DNA]</scope>
    <source>
        <tissue evidence="2">Muscle</tissue>
    </source>
</reference>
<evidence type="ECO:0000256" key="1">
    <source>
        <dbReference type="SAM" id="MobiDB-lite"/>
    </source>
</evidence>
<dbReference type="AlphaFoldDB" id="A0A5B7H3D5"/>
<keyword evidence="3" id="KW-1185">Reference proteome</keyword>
<accession>A0A5B7H3D5</accession>
<name>A0A5B7H3D5_PORTR</name>
<gene>
    <name evidence="2" type="ORF">E2C01_057452</name>
</gene>
<feature type="compositionally biased region" description="Basic and acidic residues" evidence="1">
    <location>
        <begin position="58"/>
        <end position="79"/>
    </location>
</feature>
<organism evidence="2 3">
    <name type="scientific">Portunus trituberculatus</name>
    <name type="common">Swimming crab</name>
    <name type="synonym">Neptunus trituberculatus</name>
    <dbReference type="NCBI Taxonomy" id="210409"/>
    <lineage>
        <taxon>Eukaryota</taxon>
        <taxon>Metazoa</taxon>
        <taxon>Ecdysozoa</taxon>
        <taxon>Arthropoda</taxon>
        <taxon>Crustacea</taxon>
        <taxon>Multicrustacea</taxon>
        <taxon>Malacostraca</taxon>
        <taxon>Eumalacostraca</taxon>
        <taxon>Eucarida</taxon>
        <taxon>Decapoda</taxon>
        <taxon>Pleocyemata</taxon>
        <taxon>Brachyura</taxon>
        <taxon>Eubrachyura</taxon>
        <taxon>Portunoidea</taxon>
        <taxon>Portunidae</taxon>
        <taxon>Portuninae</taxon>
        <taxon>Portunus</taxon>
    </lineage>
</organism>
<protein>
    <submittedName>
        <fullName evidence="2">Uncharacterized protein</fullName>
    </submittedName>
</protein>
<dbReference type="Proteomes" id="UP000324222">
    <property type="component" value="Unassembled WGS sequence"/>
</dbReference>
<feature type="region of interest" description="Disordered" evidence="1">
    <location>
        <begin position="1"/>
        <end position="29"/>
    </location>
</feature>
<comment type="caution">
    <text evidence="2">The sequence shown here is derived from an EMBL/GenBank/DDBJ whole genome shotgun (WGS) entry which is preliminary data.</text>
</comment>
<dbReference type="EMBL" id="VSRR010020699">
    <property type="protein sequence ID" value="MPC63354.1"/>
    <property type="molecule type" value="Genomic_DNA"/>
</dbReference>
<evidence type="ECO:0000313" key="2">
    <source>
        <dbReference type="EMBL" id="MPC63354.1"/>
    </source>
</evidence>